<evidence type="ECO:0000313" key="6">
    <source>
        <dbReference type="EMBL" id="KAH0936381.1"/>
    </source>
</evidence>
<reference evidence="6 7" key="1">
    <citation type="submission" date="2021-05" db="EMBL/GenBank/DDBJ databases">
        <title>Genome Assembly of Synthetic Allotetraploid Brassica napus Reveals Homoeologous Exchanges between Subgenomes.</title>
        <authorList>
            <person name="Davis J.T."/>
        </authorList>
    </citation>
    <scope>NUCLEOTIDE SEQUENCE [LARGE SCALE GENOMIC DNA]</scope>
    <source>
        <strain evidence="7">cv. Da-Ae</strain>
        <tissue evidence="6">Seedling</tissue>
    </source>
</reference>
<evidence type="ECO:0000256" key="2">
    <source>
        <dbReference type="ARBA" id="ARBA00022729"/>
    </source>
</evidence>
<dbReference type="Proteomes" id="UP000824890">
    <property type="component" value="Unassembled WGS sequence"/>
</dbReference>
<keyword evidence="3" id="KW-0378">Hydrolase</keyword>
<dbReference type="CDD" id="cd01837">
    <property type="entry name" value="SGNH_plant_lipase_like"/>
    <property type="match status" value="1"/>
</dbReference>
<dbReference type="InterPro" id="IPR001087">
    <property type="entry name" value="GDSL"/>
</dbReference>
<proteinExistence type="inferred from homology"/>
<feature type="transmembrane region" description="Helical" evidence="5">
    <location>
        <begin position="12"/>
        <end position="34"/>
    </location>
</feature>
<evidence type="ECO:0000256" key="3">
    <source>
        <dbReference type="ARBA" id="ARBA00022801"/>
    </source>
</evidence>
<dbReference type="SUPFAM" id="SSF52266">
    <property type="entry name" value="SGNH hydrolase"/>
    <property type="match status" value="1"/>
</dbReference>
<feature type="transmembrane region" description="Helical" evidence="5">
    <location>
        <begin position="89"/>
        <end position="109"/>
    </location>
</feature>
<dbReference type="InterPro" id="IPR036514">
    <property type="entry name" value="SGNH_hydro_sf"/>
</dbReference>
<dbReference type="PANTHER" id="PTHR22835">
    <property type="entry name" value="ZINC FINGER FYVE DOMAIN CONTAINING PROTEIN"/>
    <property type="match status" value="1"/>
</dbReference>
<feature type="non-terminal residue" evidence="6">
    <location>
        <position position="1"/>
    </location>
</feature>
<evidence type="ECO:0000256" key="5">
    <source>
        <dbReference type="SAM" id="Phobius"/>
    </source>
</evidence>
<dbReference type="EMBL" id="JAGKQM010000003">
    <property type="protein sequence ID" value="KAH0936381.1"/>
    <property type="molecule type" value="Genomic_DNA"/>
</dbReference>
<sequence>RKRWVSLASELQSNNLACTMRISFVVFVFVTIYIQKSNSVDLKYLSAFNFGDSNSDTGDLVAGLGVHLDLPNGQNYFKISSQRFCDGRLVIDYLIFRASSNVVMLYFLFNILKRAIIVLFIFISFLSSTLSIILKYPAIVNFGDSNSDTGNLISAGIENVNPPYGQTYFKLPSGRYCDGRLIWMQWTCRLPNFKKGCNFAAAGSTILPANPTSVSPFSFDLQISQFIRFKSRALELLAKTGRRYEKYLPPSDYYAKGLYLIDIGQNDIAGAFYSKTLDQVLASIPSTLETFEAGLKRLYEEGARNFWIHNTGPLGCLAQNIAKFGTDSTKLDQFGCVSSHNQAAKLFNLQLHALSNKFQAQFPDSNVTYVDIFLIKSNLIANYSQYGFENPIKVCCGTGGAPLNYDSRISCGQTKVLDGTTVTAKACNDSSEYINWDGIHYTEAANHFVSDQILTGKYSDPAFSDQMPFLLSIKL</sequence>
<protein>
    <recommendedName>
        <fullName evidence="8">GDSL esterase/lipase</fullName>
    </recommendedName>
</protein>
<gene>
    <name evidence="6" type="ORF">HID58_013498</name>
</gene>
<dbReference type="InterPro" id="IPR035669">
    <property type="entry name" value="SGNH_plant_lipase-like"/>
</dbReference>
<name>A0ABQ8E6U6_BRANA</name>
<dbReference type="Pfam" id="PF00657">
    <property type="entry name" value="Lipase_GDSL"/>
    <property type="match status" value="1"/>
</dbReference>
<keyword evidence="7" id="KW-1185">Reference proteome</keyword>
<dbReference type="PANTHER" id="PTHR22835:SF536">
    <property type="entry name" value="OS05G0401000 PROTEIN"/>
    <property type="match status" value="1"/>
</dbReference>
<comment type="similarity">
    <text evidence="1">Belongs to the 'GDSL' lipolytic enzyme family.</text>
</comment>
<keyword evidence="5" id="KW-1133">Transmembrane helix</keyword>
<evidence type="ECO:0000313" key="7">
    <source>
        <dbReference type="Proteomes" id="UP000824890"/>
    </source>
</evidence>
<evidence type="ECO:0000256" key="1">
    <source>
        <dbReference type="ARBA" id="ARBA00008668"/>
    </source>
</evidence>
<evidence type="ECO:0000256" key="4">
    <source>
        <dbReference type="ARBA" id="ARBA00023180"/>
    </source>
</evidence>
<evidence type="ECO:0008006" key="8">
    <source>
        <dbReference type="Google" id="ProtNLM"/>
    </source>
</evidence>
<dbReference type="Gene3D" id="3.40.50.1110">
    <property type="entry name" value="SGNH hydrolase"/>
    <property type="match status" value="1"/>
</dbReference>
<keyword evidence="5" id="KW-0812">Transmembrane</keyword>
<accession>A0ABQ8E6U6</accession>
<keyword evidence="2" id="KW-0732">Signal</keyword>
<keyword evidence="4" id="KW-0325">Glycoprotein</keyword>
<keyword evidence="5" id="KW-0472">Membrane</keyword>
<organism evidence="6 7">
    <name type="scientific">Brassica napus</name>
    <name type="common">Rape</name>
    <dbReference type="NCBI Taxonomy" id="3708"/>
    <lineage>
        <taxon>Eukaryota</taxon>
        <taxon>Viridiplantae</taxon>
        <taxon>Streptophyta</taxon>
        <taxon>Embryophyta</taxon>
        <taxon>Tracheophyta</taxon>
        <taxon>Spermatophyta</taxon>
        <taxon>Magnoliopsida</taxon>
        <taxon>eudicotyledons</taxon>
        <taxon>Gunneridae</taxon>
        <taxon>Pentapetalae</taxon>
        <taxon>rosids</taxon>
        <taxon>malvids</taxon>
        <taxon>Brassicales</taxon>
        <taxon>Brassicaceae</taxon>
        <taxon>Brassiceae</taxon>
        <taxon>Brassica</taxon>
    </lineage>
</organism>
<feature type="transmembrane region" description="Helical" evidence="5">
    <location>
        <begin position="115"/>
        <end position="134"/>
    </location>
</feature>
<comment type="caution">
    <text evidence="6">The sequence shown here is derived from an EMBL/GenBank/DDBJ whole genome shotgun (WGS) entry which is preliminary data.</text>
</comment>